<dbReference type="AlphaFoldDB" id="A1ZXG3"/>
<evidence type="ECO:0000313" key="2">
    <source>
        <dbReference type="Proteomes" id="UP000004095"/>
    </source>
</evidence>
<comment type="caution">
    <text evidence="1">The sequence shown here is derived from an EMBL/GenBank/DDBJ whole genome shotgun (WGS) entry which is preliminary data.</text>
</comment>
<keyword evidence="2" id="KW-1185">Reference proteome</keyword>
<organism evidence="1 2">
    <name type="scientific">Microscilla marina ATCC 23134</name>
    <dbReference type="NCBI Taxonomy" id="313606"/>
    <lineage>
        <taxon>Bacteria</taxon>
        <taxon>Pseudomonadati</taxon>
        <taxon>Bacteroidota</taxon>
        <taxon>Cytophagia</taxon>
        <taxon>Cytophagales</taxon>
        <taxon>Microscillaceae</taxon>
        <taxon>Microscilla</taxon>
    </lineage>
</organism>
<gene>
    <name evidence="1" type="ORF">M23134_04970</name>
</gene>
<evidence type="ECO:0000313" key="1">
    <source>
        <dbReference type="EMBL" id="EAY24931.1"/>
    </source>
</evidence>
<protein>
    <submittedName>
        <fullName evidence="1">Uncharacterized protein</fullName>
    </submittedName>
</protein>
<proteinExistence type="predicted"/>
<name>A1ZXG3_MICM2</name>
<dbReference type="EMBL" id="AAWS01000058">
    <property type="protein sequence ID" value="EAY24931.1"/>
    <property type="molecule type" value="Genomic_DNA"/>
</dbReference>
<dbReference type="Proteomes" id="UP000004095">
    <property type="component" value="Unassembled WGS sequence"/>
</dbReference>
<sequence length="40" mass="4898">MNKGLFFNIKSVNLPYKYQNNVRAKHWVYVFFPYYGLVTH</sequence>
<accession>A1ZXG3</accession>
<reference evidence="1 2" key="1">
    <citation type="submission" date="2007-01" db="EMBL/GenBank/DDBJ databases">
        <authorList>
            <person name="Haygood M."/>
            <person name="Podell S."/>
            <person name="Anderson C."/>
            <person name="Hopkinson B."/>
            <person name="Roe K."/>
            <person name="Barbeau K."/>
            <person name="Gaasterland T."/>
            <person name="Ferriera S."/>
            <person name="Johnson J."/>
            <person name="Kravitz S."/>
            <person name="Beeson K."/>
            <person name="Sutton G."/>
            <person name="Rogers Y.-H."/>
            <person name="Friedman R."/>
            <person name="Frazier M."/>
            <person name="Venter J.C."/>
        </authorList>
    </citation>
    <scope>NUCLEOTIDE SEQUENCE [LARGE SCALE GENOMIC DNA]</scope>
    <source>
        <strain evidence="1 2">ATCC 23134</strain>
    </source>
</reference>